<dbReference type="AlphaFoldDB" id="A0A2N6NEX7"/>
<accession>A0A2N6NEX7</accession>
<name>A0A2N6NEX7_BEABA</name>
<dbReference type="EMBL" id="MRVG01000009">
    <property type="protein sequence ID" value="PMB65845.1"/>
    <property type="molecule type" value="Genomic_DNA"/>
</dbReference>
<comment type="caution">
    <text evidence="1">The sequence shown here is derived from an EMBL/GenBank/DDBJ whole genome shotgun (WGS) entry which is preliminary data.</text>
</comment>
<evidence type="ECO:0000313" key="1">
    <source>
        <dbReference type="EMBL" id="PMB65845.1"/>
    </source>
</evidence>
<protein>
    <submittedName>
        <fullName evidence="1">Uncharacterized protein</fullName>
    </submittedName>
</protein>
<organism evidence="1 2">
    <name type="scientific">Beauveria bassiana</name>
    <name type="common">White muscardine disease fungus</name>
    <name type="synonym">Tritirachium shiotae</name>
    <dbReference type="NCBI Taxonomy" id="176275"/>
    <lineage>
        <taxon>Eukaryota</taxon>
        <taxon>Fungi</taxon>
        <taxon>Dikarya</taxon>
        <taxon>Ascomycota</taxon>
        <taxon>Pezizomycotina</taxon>
        <taxon>Sordariomycetes</taxon>
        <taxon>Hypocreomycetidae</taxon>
        <taxon>Hypocreales</taxon>
        <taxon>Cordycipitaceae</taxon>
        <taxon>Beauveria</taxon>
    </lineage>
</organism>
<dbReference type="Proteomes" id="UP000235728">
    <property type="component" value="Unassembled WGS sequence"/>
</dbReference>
<gene>
    <name evidence="1" type="ORF">BM221_008042</name>
</gene>
<proteinExistence type="predicted"/>
<reference evidence="1 2" key="1">
    <citation type="journal article" date="2016" name="Appl. Microbiol. Biotechnol.">
        <title>Characterization of T-DNA insertion mutants with decreased virulence in the entomopathogenic fungus Beauveria bassiana JEF-007.</title>
        <authorList>
            <person name="Kim S."/>
            <person name="Lee S.J."/>
            <person name="Nai Y.S."/>
            <person name="Yu J.S."/>
            <person name="Lee M.R."/>
            <person name="Yang Y.T."/>
            <person name="Kim J.S."/>
        </authorList>
    </citation>
    <scope>NUCLEOTIDE SEQUENCE [LARGE SCALE GENOMIC DNA]</scope>
    <source>
        <strain evidence="1 2">JEF-007</strain>
    </source>
</reference>
<evidence type="ECO:0000313" key="2">
    <source>
        <dbReference type="Proteomes" id="UP000235728"/>
    </source>
</evidence>
<sequence>MPWLWKKPSWNITAVGTREMEAFRAPIAPCTELSLAIAVDDPRQGCVHTTQATCRVDTSAASQMLALLETLRPQHVVSSSQTF</sequence>